<protein>
    <recommendedName>
        <fullName evidence="3">RRM domain-containing protein</fullName>
    </recommendedName>
</protein>
<name>A9URN5_MONBE</name>
<evidence type="ECO:0000256" key="2">
    <source>
        <dbReference type="SAM" id="Phobius"/>
    </source>
</evidence>
<dbReference type="AlphaFoldDB" id="A9URN5"/>
<dbReference type="OMA" id="EAHRIYV"/>
<sequence length="231" mass="25623">MTPEQHERAQRLKAVQLLGRVYVGGIPFDAGEQEIAEAFRPFGAIQQCAFTYDQALNKHKGFCFVEYDAPEAALLALEQMTSYNIKGRTLKIGRPNNAPQALPYLETLAAKAAEAHRIYVSSIHPDLGELEIKSVFESFGPVTRVILAPGAEGKGNHRGYGWVDFEEQKSVPDAIKSMNLFDLGGQFLRVSIGIRFDTRPRMSPSRPLAFLYGVWDTSSSCAACFIFFTLV</sequence>
<dbReference type="PANTHER" id="PTHR47330">
    <property type="entry name" value="POLY(U)-BINDING-SPLICING FACTOR PUF60-B-RELATED"/>
    <property type="match status" value="1"/>
</dbReference>
<dbReference type="eggNOG" id="KOG0124">
    <property type="taxonomic scope" value="Eukaryota"/>
</dbReference>
<dbReference type="InterPro" id="IPR035979">
    <property type="entry name" value="RBD_domain_sf"/>
</dbReference>
<evidence type="ECO:0000313" key="5">
    <source>
        <dbReference type="Proteomes" id="UP000001357"/>
    </source>
</evidence>
<dbReference type="SUPFAM" id="SSF54928">
    <property type="entry name" value="RNA-binding domain, RBD"/>
    <property type="match status" value="2"/>
</dbReference>
<dbReference type="InParanoid" id="A9URN5"/>
<dbReference type="Proteomes" id="UP000001357">
    <property type="component" value="Unassembled WGS sequence"/>
</dbReference>
<organism evidence="4 5">
    <name type="scientific">Monosiga brevicollis</name>
    <name type="common">Choanoflagellate</name>
    <dbReference type="NCBI Taxonomy" id="81824"/>
    <lineage>
        <taxon>Eukaryota</taxon>
        <taxon>Choanoflagellata</taxon>
        <taxon>Craspedida</taxon>
        <taxon>Salpingoecidae</taxon>
        <taxon>Monosiga</taxon>
    </lineage>
</organism>
<gene>
    <name evidence="4" type="ORF">MONBRDRAFT_17439</name>
</gene>
<dbReference type="STRING" id="81824.A9URN5"/>
<keyword evidence="5" id="KW-1185">Reference proteome</keyword>
<dbReference type="InterPro" id="IPR034211">
    <property type="entry name" value="PUF60_RRM2"/>
</dbReference>
<dbReference type="InterPro" id="IPR000504">
    <property type="entry name" value="RRM_dom"/>
</dbReference>
<keyword evidence="2" id="KW-0472">Membrane</keyword>
<reference evidence="4 5" key="1">
    <citation type="journal article" date="2008" name="Nature">
        <title>The genome of the choanoflagellate Monosiga brevicollis and the origin of metazoans.</title>
        <authorList>
            <consortium name="JGI Sequencing"/>
            <person name="King N."/>
            <person name="Westbrook M.J."/>
            <person name="Young S.L."/>
            <person name="Kuo A."/>
            <person name="Abedin M."/>
            <person name="Chapman J."/>
            <person name="Fairclough S."/>
            <person name="Hellsten U."/>
            <person name="Isogai Y."/>
            <person name="Letunic I."/>
            <person name="Marr M."/>
            <person name="Pincus D."/>
            <person name="Putnam N."/>
            <person name="Rokas A."/>
            <person name="Wright K.J."/>
            <person name="Zuzow R."/>
            <person name="Dirks W."/>
            <person name="Good M."/>
            <person name="Goodstein D."/>
            <person name="Lemons D."/>
            <person name="Li W."/>
            <person name="Lyons J.B."/>
            <person name="Morris A."/>
            <person name="Nichols S."/>
            <person name="Richter D.J."/>
            <person name="Salamov A."/>
            <person name="Bork P."/>
            <person name="Lim W.A."/>
            <person name="Manning G."/>
            <person name="Miller W.T."/>
            <person name="McGinnis W."/>
            <person name="Shapiro H."/>
            <person name="Tjian R."/>
            <person name="Grigoriev I.V."/>
            <person name="Rokhsar D."/>
        </authorList>
    </citation>
    <scope>NUCLEOTIDE SEQUENCE [LARGE SCALE GENOMIC DNA]</scope>
    <source>
        <strain evidence="5">MX1 / ATCC 50154</strain>
    </source>
</reference>
<proteinExistence type="predicted"/>
<dbReference type="PANTHER" id="PTHR47330:SF1">
    <property type="entry name" value="POLY(U)-BINDING-SPLICING FACTOR PUF60"/>
    <property type="match status" value="1"/>
</dbReference>
<feature type="transmembrane region" description="Helical" evidence="2">
    <location>
        <begin position="209"/>
        <end position="230"/>
    </location>
</feature>
<keyword evidence="1" id="KW-0694">RNA-binding</keyword>
<dbReference type="Gene3D" id="3.30.70.330">
    <property type="match status" value="2"/>
</dbReference>
<evidence type="ECO:0000256" key="1">
    <source>
        <dbReference type="PROSITE-ProRule" id="PRU00176"/>
    </source>
</evidence>
<dbReference type="CDD" id="cd12371">
    <property type="entry name" value="RRM2_PUF60"/>
    <property type="match status" value="1"/>
</dbReference>
<evidence type="ECO:0000259" key="3">
    <source>
        <dbReference type="PROSITE" id="PS50102"/>
    </source>
</evidence>
<dbReference type="PROSITE" id="PS50102">
    <property type="entry name" value="RRM"/>
    <property type="match status" value="2"/>
</dbReference>
<evidence type="ECO:0000313" key="4">
    <source>
        <dbReference type="EMBL" id="EDQ91638.1"/>
    </source>
</evidence>
<keyword evidence="2" id="KW-0812">Transmembrane</keyword>
<dbReference type="SMART" id="SM00360">
    <property type="entry name" value="RRM"/>
    <property type="match status" value="2"/>
</dbReference>
<feature type="domain" description="RRM" evidence="3">
    <location>
        <begin position="19"/>
        <end position="97"/>
    </location>
</feature>
<dbReference type="GO" id="GO:0003723">
    <property type="term" value="F:RNA binding"/>
    <property type="evidence" value="ECO:0007669"/>
    <property type="project" value="UniProtKB-UniRule"/>
</dbReference>
<dbReference type="GeneID" id="5888558"/>
<dbReference type="RefSeq" id="XP_001742924.1">
    <property type="nucleotide sequence ID" value="XM_001742872.1"/>
</dbReference>
<dbReference type="EMBL" id="CH991544">
    <property type="protein sequence ID" value="EDQ91638.1"/>
    <property type="molecule type" value="Genomic_DNA"/>
</dbReference>
<feature type="domain" description="RRM" evidence="3">
    <location>
        <begin position="116"/>
        <end position="195"/>
    </location>
</feature>
<accession>A9URN5</accession>
<dbReference type="InterPro" id="IPR051974">
    <property type="entry name" value="PUF60_regulator"/>
</dbReference>
<keyword evidence="2" id="KW-1133">Transmembrane helix</keyword>
<dbReference type="InterPro" id="IPR012677">
    <property type="entry name" value="Nucleotide-bd_a/b_plait_sf"/>
</dbReference>
<dbReference type="KEGG" id="mbr:MONBRDRAFT_17439"/>
<dbReference type="Pfam" id="PF00076">
    <property type="entry name" value="RRM_1"/>
    <property type="match status" value="2"/>
</dbReference>